<dbReference type="InterPro" id="IPR007485">
    <property type="entry name" value="LPS_assembly_LptE"/>
</dbReference>
<comment type="subcellular location">
    <subcellularLocation>
        <location evidence="6">Cell outer membrane</location>
        <topology evidence="6">Lipid-anchor</topology>
    </subcellularLocation>
</comment>
<evidence type="ECO:0000256" key="3">
    <source>
        <dbReference type="ARBA" id="ARBA00023139"/>
    </source>
</evidence>
<protein>
    <recommendedName>
        <fullName evidence="6">LPS-assembly lipoprotein LptE</fullName>
    </recommendedName>
</protein>
<comment type="subunit">
    <text evidence="6">Component of the lipopolysaccharide transport and assembly complex. Interacts with LptD.</text>
</comment>
<dbReference type="EMBL" id="JBGCUO010000001">
    <property type="protein sequence ID" value="MEY1661300.1"/>
    <property type="molecule type" value="Genomic_DNA"/>
</dbReference>
<evidence type="ECO:0000313" key="8">
    <source>
        <dbReference type="Proteomes" id="UP001562065"/>
    </source>
</evidence>
<accession>A0ABV4AF90</accession>
<keyword evidence="3 6" id="KW-0564">Palmitate</keyword>
<reference evidence="7 8" key="1">
    <citation type="submission" date="2024-07" db="EMBL/GenBank/DDBJ databases">
        <authorList>
            <person name="Ren Q."/>
        </authorList>
    </citation>
    <scope>NUCLEOTIDE SEQUENCE [LARGE SCALE GENOMIC DNA]</scope>
    <source>
        <strain evidence="7 8">REN37</strain>
    </source>
</reference>
<keyword evidence="5 6" id="KW-0449">Lipoprotein</keyword>
<keyword evidence="1 6" id="KW-0732">Signal</keyword>
<comment type="function">
    <text evidence="6">Together with LptD, is involved in the assembly of lipopolysaccharide (LPS) at the surface of the outer membrane. Required for the proper assembly of LptD. Binds LPS and may serve as the LPS recognition site at the outer membrane.</text>
</comment>
<proteinExistence type="inferred from homology"/>
<dbReference type="HAMAP" id="MF_01186">
    <property type="entry name" value="LPS_assembly_LptE"/>
    <property type="match status" value="1"/>
</dbReference>
<dbReference type="Gene3D" id="3.30.160.150">
    <property type="entry name" value="Lipoprotein like domain"/>
    <property type="match status" value="1"/>
</dbReference>
<dbReference type="PANTHER" id="PTHR38098">
    <property type="entry name" value="LPS-ASSEMBLY LIPOPROTEIN LPTE"/>
    <property type="match status" value="1"/>
</dbReference>
<sequence>MSRRGAVWLVALLGLVLTLSACGFRPRGAPQYEHLSALQLRGASLNLEHLVRRALETSGVAVHDAAPLALTISDENTQRRTVAVDRYGRAAEMELRYSFTWQLLDADSRQPLNERRNIALIRNFIYDADNATAASDEESSTRDSLYEDATWQLLRQLDATVGRLRAAQPDNWSLDGETRADRHAN</sequence>
<dbReference type="RefSeq" id="WP_369454557.1">
    <property type="nucleotide sequence ID" value="NZ_JBGCUO010000001.1"/>
</dbReference>
<keyword evidence="8" id="KW-1185">Reference proteome</keyword>
<evidence type="ECO:0000256" key="2">
    <source>
        <dbReference type="ARBA" id="ARBA00023136"/>
    </source>
</evidence>
<dbReference type="Pfam" id="PF04390">
    <property type="entry name" value="LptE"/>
    <property type="match status" value="1"/>
</dbReference>
<dbReference type="PROSITE" id="PS51257">
    <property type="entry name" value="PROKAR_LIPOPROTEIN"/>
    <property type="match status" value="1"/>
</dbReference>
<evidence type="ECO:0000313" key="7">
    <source>
        <dbReference type="EMBL" id="MEY1661300.1"/>
    </source>
</evidence>
<keyword evidence="4 6" id="KW-0998">Cell outer membrane</keyword>
<evidence type="ECO:0000256" key="5">
    <source>
        <dbReference type="ARBA" id="ARBA00023288"/>
    </source>
</evidence>
<evidence type="ECO:0000256" key="6">
    <source>
        <dbReference type="HAMAP-Rule" id="MF_01186"/>
    </source>
</evidence>
<dbReference type="PANTHER" id="PTHR38098:SF1">
    <property type="entry name" value="LPS-ASSEMBLY LIPOPROTEIN LPTE"/>
    <property type="match status" value="1"/>
</dbReference>
<comment type="similarity">
    <text evidence="6">Belongs to the LptE lipoprotein family.</text>
</comment>
<dbReference type="Proteomes" id="UP001562065">
    <property type="component" value="Unassembled WGS sequence"/>
</dbReference>
<comment type="caution">
    <text evidence="7">The sequence shown here is derived from an EMBL/GenBank/DDBJ whole genome shotgun (WGS) entry which is preliminary data.</text>
</comment>
<organism evidence="7 8">
    <name type="scientific">Isoalcanivorax beigongshangi</name>
    <dbReference type="NCBI Taxonomy" id="3238810"/>
    <lineage>
        <taxon>Bacteria</taxon>
        <taxon>Pseudomonadati</taxon>
        <taxon>Pseudomonadota</taxon>
        <taxon>Gammaproteobacteria</taxon>
        <taxon>Oceanospirillales</taxon>
        <taxon>Alcanivoracaceae</taxon>
        <taxon>Isoalcanivorax</taxon>
    </lineage>
</organism>
<gene>
    <name evidence="6 7" type="primary">lptE</name>
    <name evidence="7" type="ORF">AB5I84_03965</name>
</gene>
<keyword evidence="2 6" id="KW-0472">Membrane</keyword>
<name>A0ABV4AF90_9GAMM</name>
<evidence type="ECO:0000256" key="1">
    <source>
        <dbReference type="ARBA" id="ARBA00022729"/>
    </source>
</evidence>
<evidence type="ECO:0000256" key="4">
    <source>
        <dbReference type="ARBA" id="ARBA00023237"/>
    </source>
</evidence>